<dbReference type="PANTHER" id="PTHR42785">
    <property type="entry name" value="DNA TOPOISOMERASE, TYPE IA, CORE"/>
    <property type="match status" value="1"/>
</dbReference>
<comment type="catalytic activity">
    <reaction evidence="1 10">
        <text>ATP-independent breakage of single-stranded DNA, followed by passage and rejoining.</text>
        <dbReference type="EC" id="5.6.2.1"/>
    </reaction>
</comment>
<dbReference type="InterPro" id="IPR000380">
    <property type="entry name" value="Topo_IA"/>
</dbReference>
<feature type="site" description="Interaction with DNA" evidence="10">
    <location>
        <position position="155"/>
    </location>
</feature>
<feature type="site" description="Interaction with DNA" evidence="10">
    <location>
        <position position="308"/>
    </location>
</feature>
<evidence type="ECO:0000256" key="7">
    <source>
        <dbReference type="ARBA" id="ARBA00023029"/>
    </source>
</evidence>
<evidence type="ECO:0000256" key="9">
    <source>
        <dbReference type="ARBA" id="ARBA00023235"/>
    </source>
</evidence>
<dbReference type="PRINTS" id="PR00417">
    <property type="entry name" value="PRTPISMRASEI"/>
</dbReference>
<feature type="site" description="Interaction with DNA" evidence="10">
    <location>
        <position position="143"/>
    </location>
</feature>
<feature type="site" description="Interaction with DNA" evidence="10">
    <location>
        <position position="148"/>
    </location>
</feature>
<evidence type="ECO:0000259" key="11">
    <source>
        <dbReference type="PROSITE" id="PS50880"/>
    </source>
</evidence>
<dbReference type="PROSITE" id="PS00396">
    <property type="entry name" value="TOPO_IA_1"/>
    <property type="match status" value="1"/>
</dbReference>
<keyword evidence="6" id="KW-0460">Magnesium</keyword>
<dbReference type="InterPro" id="IPR028612">
    <property type="entry name" value="Topoisom_1_IA"/>
</dbReference>
<evidence type="ECO:0000256" key="5">
    <source>
        <dbReference type="ARBA" id="ARBA00022833"/>
    </source>
</evidence>
<dbReference type="Gene3D" id="2.70.20.10">
    <property type="entry name" value="Topoisomerase I, domain 3"/>
    <property type="match status" value="1"/>
</dbReference>
<feature type="domain" description="Toprim" evidence="11">
    <location>
        <begin position="3"/>
        <end position="113"/>
    </location>
</feature>
<comment type="function">
    <text evidence="10">Releases the supercoiling and torsional tension of DNA, which is introduced during the DNA replication and transcription, by transiently cleaving and rejoining one strand of the DNA duplex. Introduces a single-strand break via transesterification at a target site in duplex DNA. The scissile phosphodiester is attacked by the catalytic tyrosine of the enzyme, resulting in the formation of a DNA-(5'-phosphotyrosyl)-enzyme intermediate and the expulsion of a 3'-OH DNA strand. The free DNA strand then undergoes passage around the unbroken strand, thus removing DNA supercoils. Finally, in the religation step, the DNA 3'-OH attacks the covalent intermediate to expel the active-site tyrosine and restore the DNA phosphodiester backbone.</text>
</comment>
<dbReference type="CDD" id="cd00186">
    <property type="entry name" value="TOP1Ac"/>
    <property type="match status" value="1"/>
</dbReference>
<keyword evidence="14" id="KW-1185">Reference proteome</keyword>
<dbReference type="GO" id="GO:0006265">
    <property type="term" value="P:DNA topological change"/>
    <property type="evidence" value="ECO:0007669"/>
    <property type="project" value="UniProtKB-UniRule"/>
</dbReference>
<dbReference type="OrthoDB" id="9804262at2"/>
<dbReference type="InterPro" id="IPR013825">
    <property type="entry name" value="Topo_IA_cen_sub2"/>
</dbReference>
<dbReference type="EMBL" id="RJVA01000011">
    <property type="protein sequence ID" value="ROQ93497.1"/>
    <property type="molecule type" value="Genomic_DNA"/>
</dbReference>
<dbReference type="Pfam" id="PF01751">
    <property type="entry name" value="Toprim"/>
    <property type="match status" value="1"/>
</dbReference>
<dbReference type="GO" id="GO:0003677">
    <property type="term" value="F:DNA binding"/>
    <property type="evidence" value="ECO:0007669"/>
    <property type="project" value="UniProtKB-KW"/>
</dbReference>
<dbReference type="Pfam" id="PF01131">
    <property type="entry name" value="Topoisom_bac"/>
    <property type="match status" value="1"/>
</dbReference>
<evidence type="ECO:0000313" key="14">
    <source>
        <dbReference type="Proteomes" id="UP000276223"/>
    </source>
</evidence>
<keyword evidence="5" id="KW-0862">Zinc</keyword>
<dbReference type="InterPro" id="IPR023405">
    <property type="entry name" value="Topo_IA_core_domain"/>
</dbReference>
<dbReference type="SUPFAM" id="SSF57783">
    <property type="entry name" value="Zinc beta-ribbon"/>
    <property type="match status" value="2"/>
</dbReference>
<dbReference type="SMART" id="SM00437">
    <property type="entry name" value="TOP1Ac"/>
    <property type="match status" value="1"/>
</dbReference>
<proteinExistence type="inferred from homology"/>
<evidence type="ECO:0000313" key="13">
    <source>
        <dbReference type="EMBL" id="ROQ93497.1"/>
    </source>
</evidence>
<keyword evidence="9 10" id="KW-0413">Isomerase</keyword>
<dbReference type="InterPro" id="IPR013826">
    <property type="entry name" value="Topo_IA_cen_sub3"/>
</dbReference>
<keyword evidence="8 10" id="KW-0238">DNA-binding</keyword>
<organism evidence="13 14">
    <name type="scientific">Desulfosoma caldarium</name>
    <dbReference type="NCBI Taxonomy" id="610254"/>
    <lineage>
        <taxon>Bacteria</taxon>
        <taxon>Pseudomonadati</taxon>
        <taxon>Thermodesulfobacteriota</taxon>
        <taxon>Syntrophobacteria</taxon>
        <taxon>Syntrophobacterales</taxon>
        <taxon>Syntrophobacteraceae</taxon>
        <taxon>Desulfosoma</taxon>
    </lineage>
</organism>
<gene>
    <name evidence="10" type="primary">topA</name>
    <name evidence="13" type="ORF">EDC27_1518</name>
</gene>
<dbReference type="Gene3D" id="1.10.290.10">
    <property type="entry name" value="Topoisomerase I, domain 4"/>
    <property type="match status" value="1"/>
</dbReference>
<evidence type="ECO:0000256" key="8">
    <source>
        <dbReference type="ARBA" id="ARBA00023125"/>
    </source>
</evidence>
<dbReference type="Proteomes" id="UP000276223">
    <property type="component" value="Unassembled WGS sequence"/>
</dbReference>
<dbReference type="Gene3D" id="3.40.50.140">
    <property type="match status" value="1"/>
</dbReference>
<dbReference type="SUPFAM" id="SSF56712">
    <property type="entry name" value="Prokaryotic type I DNA topoisomerase"/>
    <property type="match status" value="1"/>
</dbReference>
<dbReference type="SMART" id="SM00493">
    <property type="entry name" value="TOPRIM"/>
    <property type="match status" value="1"/>
</dbReference>
<evidence type="ECO:0000256" key="2">
    <source>
        <dbReference type="ARBA" id="ARBA00009446"/>
    </source>
</evidence>
<dbReference type="EC" id="5.6.2.1" evidence="10"/>
<feature type="site" description="Interaction with DNA" evidence="10">
    <location>
        <position position="139"/>
    </location>
</feature>
<dbReference type="InterPro" id="IPR005733">
    <property type="entry name" value="TopoI_bac-type"/>
</dbReference>
<evidence type="ECO:0000256" key="1">
    <source>
        <dbReference type="ARBA" id="ARBA00000213"/>
    </source>
</evidence>
<keyword evidence="4" id="KW-0863">Zinc-finger</keyword>
<dbReference type="InterPro" id="IPR003601">
    <property type="entry name" value="Topo_IA_2"/>
</dbReference>
<keyword evidence="7 10" id="KW-0799">Topoisomerase</keyword>
<dbReference type="InterPro" id="IPR023406">
    <property type="entry name" value="Topo_IA_AS"/>
</dbReference>
<evidence type="ECO:0000256" key="4">
    <source>
        <dbReference type="ARBA" id="ARBA00022771"/>
    </source>
</evidence>
<dbReference type="Pfam" id="PF01396">
    <property type="entry name" value="Zn_ribbon_Top1"/>
    <property type="match status" value="4"/>
</dbReference>
<dbReference type="PROSITE" id="PS50880">
    <property type="entry name" value="TOPRIM"/>
    <property type="match status" value="1"/>
</dbReference>
<evidence type="ECO:0000256" key="10">
    <source>
        <dbReference type="HAMAP-Rule" id="MF_00952"/>
    </source>
</evidence>
<evidence type="ECO:0000256" key="3">
    <source>
        <dbReference type="ARBA" id="ARBA00022723"/>
    </source>
</evidence>
<feature type="site" description="Interaction with DNA" evidence="10">
    <location>
        <position position="140"/>
    </location>
</feature>
<dbReference type="InterPro" id="IPR034149">
    <property type="entry name" value="TOPRIM_TopoI"/>
</dbReference>
<dbReference type="GO" id="GO:0003917">
    <property type="term" value="F:DNA topoisomerase type I (single strand cut, ATP-independent) activity"/>
    <property type="evidence" value="ECO:0007669"/>
    <property type="project" value="UniProtKB-UniRule"/>
</dbReference>
<dbReference type="InterPro" id="IPR013824">
    <property type="entry name" value="Topo_IA_cen_sub1"/>
</dbReference>
<comment type="caution">
    <text evidence="13">The sequence shown here is derived from an EMBL/GenBank/DDBJ whole genome shotgun (WGS) entry which is preliminary data.</text>
</comment>
<dbReference type="NCBIfam" id="TIGR01051">
    <property type="entry name" value="topA_bact"/>
    <property type="match status" value="1"/>
</dbReference>
<dbReference type="PANTHER" id="PTHR42785:SF1">
    <property type="entry name" value="DNA TOPOISOMERASE"/>
    <property type="match status" value="1"/>
</dbReference>
<feature type="domain" description="Topo IA-type catalytic" evidence="12">
    <location>
        <begin position="129"/>
        <end position="591"/>
    </location>
</feature>
<dbReference type="PROSITE" id="PS52039">
    <property type="entry name" value="TOPO_IA_2"/>
    <property type="match status" value="1"/>
</dbReference>
<feature type="site" description="Interaction with DNA" evidence="10">
    <location>
        <position position="523"/>
    </location>
</feature>
<dbReference type="CDD" id="cd03363">
    <property type="entry name" value="TOPRIM_TopoIA_TopoI"/>
    <property type="match status" value="1"/>
</dbReference>
<dbReference type="GO" id="GO:0008270">
    <property type="term" value="F:zinc ion binding"/>
    <property type="evidence" value="ECO:0007669"/>
    <property type="project" value="UniProtKB-KW"/>
</dbReference>
<feature type="region of interest" description="Interaction with DNA" evidence="10">
    <location>
        <begin position="163"/>
        <end position="168"/>
    </location>
</feature>
<dbReference type="GO" id="GO:0005694">
    <property type="term" value="C:chromosome"/>
    <property type="evidence" value="ECO:0007669"/>
    <property type="project" value="InterPro"/>
</dbReference>
<evidence type="ECO:0000259" key="12">
    <source>
        <dbReference type="PROSITE" id="PS52039"/>
    </source>
</evidence>
<dbReference type="InterPro" id="IPR013497">
    <property type="entry name" value="Topo_IA_cen"/>
</dbReference>
<dbReference type="AlphaFoldDB" id="A0A3N1UY69"/>
<keyword evidence="3" id="KW-0479">Metal-binding</keyword>
<dbReference type="SMART" id="SM00436">
    <property type="entry name" value="TOP1Bc"/>
    <property type="match status" value="1"/>
</dbReference>
<feature type="active site" description="O-(5'-phospho-DNA)-tyrosine intermediate" evidence="10">
    <location>
        <position position="306"/>
    </location>
</feature>
<dbReference type="Gene3D" id="1.10.460.10">
    <property type="entry name" value="Topoisomerase I, domain 2"/>
    <property type="match status" value="1"/>
</dbReference>
<dbReference type="HAMAP" id="MF_00952">
    <property type="entry name" value="Topoisom_1_prok"/>
    <property type="match status" value="1"/>
</dbReference>
<evidence type="ECO:0000256" key="6">
    <source>
        <dbReference type="ARBA" id="ARBA00022842"/>
    </source>
</evidence>
<name>A0A3N1UY69_9BACT</name>
<dbReference type="RefSeq" id="WP_123289995.1">
    <property type="nucleotide sequence ID" value="NZ_RJVA01000011.1"/>
</dbReference>
<comment type="similarity">
    <text evidence="2 10">Belongs to the type IA topoisomerase family.</text>
</comment>
<dbReference type="InterPro" id="IPR006171">
    <property type="entry name" value="TOPRIM_dom"/>
</dbReference>
<comment type="subunit">
    <text evidence="10">Monomer.</text>
</comment>
<dbReference type="InterPro" id="IPR013498">
    <property type="entry name" value="Topo_IA_Znf"/>
</dbReference>
<sequence>MAPSLLIVESPTKAKTLNRYLGKDFIVKASVGHVKDLPKTKLGIDVENQFKPEYQVLRAKKKVLKELNEAAAKAQAVYLGPDPDREGEAIAWHIAEELKINGKPLYRVLFYELTPKAIREALQNPGRLNQNLYDAQQARRILDRLVGYLISPILWEKVKRGLSAGRVQSVALRLICEREREIQQFVPEEYWSITAELSPKRDEGVTDTAELFEAKLWRIGAKKCELRSKEQTEAVLKALEGNTFHVLKVEKKQRRKNAPPPFITSTLQQEAARKLRFPAKKTMRVAQRLYEGVDIGHEGAVGLITYMRTDSTRLSDEALKAARAYIGERYGAPYLPSKPNVYKTKAGAQDAHEAIRPTDVARTPESLEKFLSRDELALYSLIWKRFVACQMSPAQIAQTTVTIEARAKGQDKGDGISCEGARKRGGRVHWFRATGSVVDFPGFMVLYTESDDDEAEGKNGTAQGRLPALVEGQLLNLHKLVPKQHFTQPPPRYSEASLIKELEERGIGRPSTYATIVTTIVDREYVQENRRHLAPTELGLLINDLLTAHFPEIVDVEFTAKMEHSLDEVENGTRPYLKVLEEFYERFRTTLSEAQKNMLNLKVAGLPTGVNCPECDGPLHIRFGRNGPFLSCANYPQCRFTSNYRRDEKGQIQLEEREFSGQMCDKCGSPMVLKKGRFGEFLACSAYPQCKHTRPVSLGVACPREGCDGEIVERYSKKGKKFYGCTRYPECHVVLWDRPIAGTCPHCGSPALLEKAGKKGDKYITCARAGCRYKAPVES</sequence>
<accession>A0A3N1UY69</accession>
<reference evidence="13 14" key="1">
    <citation type="submission" date="2018-11" db="EMBL/GenBank/DDBJ databases">
        <title>Genomic Encyclopedia of Type Strains, Phase IV (KMG-IV): sequencing the most valuable type-strain genomes for metagenomic binning, comparative biology and taxonomic classification.</title>
        <authorList>
            <person name="Goeker M."/>
        </authorList>
    </citation>
    <scope>NUCLEOTIDE SEQUENCE [LARGE SCALE GENOMIC DNA]</scope>
    <source>
        <strain evidence="13 14">DSM 22027</strain>
    </source>
</reference>
<dbReference type="Gene3D" id="3.30.65.10">
    <property type="entry name" value="Bacterial Topoisomerase I, domain 1"/>
    <property type="match status" value="3"/>
</dbReference>
<dbReference type="InterPro" id="IPR003602">
    <property type="entry name" value="Topo_IA_DNA-bd_dom"/>
</dbReference>
<protein>
    <recommendedName>
        <fullName evidence="10">DNA topoisomerase 1</fullName>
        <ecNumber evidence="10">5.6.2.1</ecNumber>
    </recommendedName>
    <alternativeName>
        <fullName evidence="10">DNA topoisomerase I</fullName>
    </alternativeName>
</protein>
<feature type="site" description="Interaction with DNA" evidence="10">
    <location>
        <position position="33"/>
    </location>
</feature>